<feature type="transmembrane region" description="Helical" evidence="3">
    <location>
        <begin position="504"/>
        <end position="528"/>
    </location>
</feature>
<feature type="transmembrane region" description="Helical" evidence="3">
    <location>
        <begin position="207"/>
        <end position="229"/>
    </location>
</feature>
<dbReference type="Proteomes" id="UP000187209">
    <property type="component" value="Unassembled WGS sequence"/>
</dbReference>
<feature type="region of interest" description="Disordered" evidence="2">
    <location>
        <begin position="36"/>
        <end position="113"/>
    </location>
</feature>
<dbReference type="SUPFAM" id="SSF47473">
    <property type="entry name" value="EF-hand"/>
    <property type="match status" value="1"/>
</dbReference>
<dbReference type="EMBL" id="MPUH01000614">
    <property type="protein sequence ID" value="OMJ76737.1"/>
    <property type="molecule type" value="Genomic_DNA"/>
</dbReference>
<keyword evidence="3" id="KW-0812">Transmembrane</keyword>
<feature type="transmembrane region" description="Helical" evidence="3">
    <location>
        <begin position="273"/>
        <end position="295"/>
    </location>
</feature>
<feature type="transmembrane region" description="Helical" evidence="3">
    <location>
        <begin position="365"/>
        <end position="385"/>
    </location>
</feature>
<name>A0A1R2BIX5_9CILI</name>
<accession>A0A1R2BIX5</accession>
<feature type="region of interest" description="Disordered" evidence="2">
    <location>
        <begin position="175"/>
        <end position="201"/>
    </location>
</feature>
<evidence type="ECO:0000256" key="1">
    <source>
        <dbReference type="SAM" id="Coils"/>
    </source>
</evidence>
<evidence type="ECO:0000313" key="6">
    <source>
        <dbReference type="Proteomes" id="UP000187209"/>
    </source>
</evidence>
<dbReference type="OrthoDB" id="321653at2759"/>
<keyword evidence="3" id="KW-0472">Membrane</keyword>
<feature type="compositionally biased region" description="Acidic residues" evidence="2">
    <location>
        <begin position="36"/>
        <end position="50"/>
    </location>
</feature>
<reference evidence="5 6" key="1">
    <citation type="submission" date="2016-11" db="EMBL/GenBank/DDBJ databases">
        <title>The macronuclear genome of Stentor coeruleus: a giant cell with tiny introns.</title>
        <authorList>
            <person name="Slabodnick M."/>
            <person name="Ruby J.G."/>
            <person name="Reiff S.B."/>
            <person name="Swart E.C."/>
            <person name="Gosai S."/>
            <person name="Prabakaran S."/>
            <person name="Witkowska E."/>
            <person name="Larue G.E."/>
            <person name="Fisher S."/>
            <person name="Freeman R.M."/>
            <person name="Gunawardena J."/>
            <person name="Chu W."/>
            <person name="Stover N.A."/>
            <person name="Gregory B.D."/>
            <person name="Nowacki M."/>
            <person name="Derisi J."/>
            <person name="Roy S.W."/>
            <person name="Marshall W.F."/>
            <person name="Sood P."/>
        </authorList>
    </citation>
    <scope>NUCLEOTIDE SEQUENCE [LARGE SCALE GENOMIC DNA]</scope>
    <source>
        <strain evidence="5">WM001</strain>
    </source>
</reference>
<keyword evidence="6" id="KW-1185">Reference proteome</keyword>
<evidence type="ECO:0000256" key="2">
    <source>
        <dbReference type="SAM" id="MobiDB-lite"/>
    </source>
</evidence>
<keyword evidence="1" id="KW-0175">Coiled coil</keyword>
<feature type="signal peptide" evidence="4">
    <location>
        <begin position="1"/>
        <end position="18"/>
    </location>
</feature>
<keyword evidence="3" id="KW-1133">Transmembrane helix</keyword>
<evidence type="ECO:0008006" key="7">
    <source>
        <dbReference type="Google" id="ProtNLM"/>
    </source>
</evidence>
<evidence type="ECO:0000256" key="3">
    <source>
        <dbReference type="SAM" id="Phobius"/>
    </source>
</evidence>
<feature type="chain" id="PRO_5012277592" description="EF-hand domain-containing protein" evidence="4">
    <location>
        <begin position="19"/>
        <end position="774"/>
    </location>
</feature>
<dbReference type="AlphaFoldDB" id="A0A1R2BIX5"/>
<feature type="transmembrane region" description="Helical" evidence="3">
    <location>
        <begin position="391"/>
        <end position="414"/>
    </location>
</feature>
<feature type="coiled-coil region" evidence="1">
    <location>
        <begin position="115"/>
        <end position="149"/>
    </location>
</feature>
<feature type="transmembrane region" description="Helical" evidence="3">
    <location>
        <begin position="241"/>
        <end position="261"/>
    </location>
</feature>
<sequence>MLKTNIFILLLFCFAVVSQESGSILDSISEVEIIESDASEEEIISSEDTTDSSGEPLTDSATEESTGTDEVTETTTIDENADNDTIPIGDASLEEEDIVEENSDTENDEEEVDPIEEMIEENSSLETVNSELESELIETLEQLNVYRINEAEKLKQYAKEMELLADYNNLILDEPEPLEIEGTGTKTEIDDDDDDDDDEDEDLETSMAMIAVVGLGFLFLLLHSLRGLWLSFVGSELNLGVYTLLIDTTILVMIWCILAFLEYLDVFDFDLSTILVGLVIFTTFWLFLGLWLLFLSHNQSQNWKRMENMVVIPEGRTAELDAYSMMRQLFISPVYTAPTTESQLRPNFDMANYLSRSLGDIIHNTYHITWVGYSFIIIPIIIWRIVAFQTYFIEIILLWSLPGCIFLTVLILLIKLKRIYSALISENFTGELKVSMMKHLPDDDIRKAIPKPKYLKGKIPEDPERGLICCKVNPFKMTCAYLFLSRYPNRHELLFWFDSYGPNFLCILTQSLVVLHSFWMTGILLYYFSIFVDEVDDLGIYLVVLALVIWLVTGFYLMPKLFVYLALTTKIELMKDRKLIEEVTDESRKKTIMTTIKIYRQMKMIYREKKGNDSEGEQKAPILHYMRKIAEEVFFLVAGQRKTIYVTEIDDVLRLIGVRLNEDELRLFAKECSPDKENFIFISGFMIAIERVLYGYDMDPHEIVRFVLKDHFGKKQKLTVADLNDFFNEWSWHFNEENMKEFLLESQSLADESGFFKNEEIANMIRINVEANPK</sequence>
<protein>
    <recommendedName>
        <fullName evidence="7">EF-hand domain-containing protein</fullName>
    </recommendedName>
</protein>
<feature type="compositionally biased region" description="Acidic residues" evidence="2">
    <location>
        <begin position="92"/>
        <end position="113"/>
    </location>
</feature>
<organism evidence="5 6">
    <name type="scientific">Stentor coeruleus</name>
    <dbReference type="NCBI Taxonomy" id="5963"/>
    <lineage>
        <taxon>Eukaryota</taxon>
        <taxon>Sar</taxon>
        <taxon>Alveolata</taxon>
        <taxon>Ciliophora</taxon>
        <taxon>Postciliodesmatophora</taxon>
        <taxon>Heterotrichea</taxon>
        <taxon>Heterotrichida</taxon>
        <taxon>Stentoridae</taxon>
        <taxon>Stentor</taxon>
    </lineage>
</organism>
<dbReference type="InterPro" id="IPR011992">
    <property type="entry name" value="EF-hand-dom_pair"/>
</dbReference>
<feature type="compositionally biased region" description="Acidic residues" evidence="2">
    <location>
        <begin position="189"/>
        <end position="201"/>
    </location>
</feature>
<comment type="caution">
    <text evidence="5">The sequence shown here is derived from an EMBL/GenBank/DDBJ whole genome shotgun (WGS) entry which is preliminary data.</text>
</comment>
<evidence type="ECO:0000313" key="5">
    <source>
        <dbReference type="EMBL" id="OMJ76737.1"/>
    </source>
</evidence>
<evidence type="ECO:0000256" key="4">
    <source>
        <dbReference type="SAM" id="SignalP"/>
    </source>
</evidence>
<gene>
    <name evidence="5" type="ORF">SteCoe_23852</name>
</gene>
<feature type="transmembrane region" description="Helical" evidence="3">
    <location>
        <begin position="540"/>
        <end position="567"/>
    </location>
</feature>
<proteinExistence type="predicted"/>
<keyword evidence="4" id="KW-0732">Signal</keyword>